<dbReference type="EMBL" id="SNRW01005247">
    <property type="protein sequence ID" value="KAA6385486.1"/>
    <property type="molecule type" value="Genomic_DNA"/>
</dbReference>
<proteinExistence type="predicted"/>
<keyword evidence="1" id="KW-0175">Coiled coil</keyword>
<accession>A0A5J4VTH0</accession>
<feature type="coiled-coil region" evidence="1">
    <location>
        <begin position="7"/>
        <end position="34"/>
    </location>
</feature>
<dbReference type="AlphaFoldDB" id="A0A5J4VTH0"/>
<reference evidence="2 3" key="1">
    <citation type="submission" date="2019-03" db="EMBL/GenBank/DDBJ databases">
        <title>Single cell metagenomics reveals metabolic interactions within the superorganism composed of flagellate Streblomastix strix and complex community of Bacteroidetes bacteria on its surface.</title>
        <authorList>
            <person name="Treitli S.C."/>
            <person name="Kolisko M."/>
            <person name="Husnik F."/>
            <person name="Keeling P."/>
            <person name="Hampl V."/>
        </authorList>
    </citation>
    <scope>NUCLEOTIDE SEQUENCE [LARGE SCALE GENOMIC DNA]</scope>
    <source>
        <strain evidence="2">ST1C</strain>
    </source>
</reference>
<gene>
    <name evidence="2" type="ORF">EZS28_018987</name>
</gene>
<evidence type="ECO:0000256" key="1">
    <source>
        <dbReference type="SAM" id="Coils"/>
    </source>
</evidence>
<sequence>MSKFRLKKDIIKELKEKQKHIDQLENQNKERVNIILDIAEKSPNQVKTSVRAAAVRGMTFAEFSKVAPDRARRSEQKSSAHRNDIYNYRPTSIQMNQLIFLAVTSTK</sequence>
<dbReference type="Proteomes" id="UP000324800">
    <property type="component" value="Unassembled WGS sequence"/>
</dbReference>
<organism evidence="2 3">
    <name type="scientific">Streblomastix strix</name>
    <dbReference type="NCBI Taxonomy" id="222440"/>
    <lineage>
        <taxon>Eukaryota</taxon>
        <taxon>Metamonada</taxon>
        <taxon>Preaxostyla</taxon>
        <taxon>Oxymonadida</taxon>
        <taxon>Streblomastigidae</taxon>
        <taxon>Streblomastix</taxon>
    </lineage>
</organism>
<evidence type="ECO:0000313" key="2">
    <source>
        <dbReference type="EMBL" id="KAA6385486.1"/>
    </source>
</evidence>
<protein>
    <submittedName>
        <fullName evidence="2">Uncharacterized protein</fullName>
    </submittedName>
</protein>
<comment type="caution">
    <text evidence="2">The sequence shown here is derived from an EMBL/GenBank/DDBJ whole genome shotgun (WGS) entry which is preliminary data.</text>
</comment>
<evidence type="ECO:0000313" key="3">
    <source>
        <dbReference type="Proteomes" id="UP000324800"/>
    </source>
</evidence>
<name>A0A5J4VTH0_9EUKA</name>